<feature type="transmembrane region" description="Helical" evidence="1">
    <location>
        <begin position="147"/>
        <end position="173"/>
    </location>
</feature>
<dbReference type="Pfam" id="PF11157">
    <property type="entry name" value="DUF2937"/>
    <property type="match status" value="1"/>
</dbReference>
<keyword evidence="1" id="KW-0812">Transmembrane</keyword>
<dbReference type="Proteomes" id="UP000825051">
    <property type="component" value="Chromosome"/>
</dbReference>
<evidence type="ECO:0000256" key="1">
    <source>
        <dbReference type="SAM" id="Phobius"/>
    </source>
</evidence>
<accession>A0A8F9XI05</accession>
<dbReference type="EMBL" id="CP080507">
    <property type="protein sequence ID" value="QYM80827.1"/>
    <property type="molecule type" value="Genomic_DNA"/>
</dbReference>
<dbReference type="InterPro" id="IPR022584">
    <property type="entry name" value="DUF2937"/>
</dbReference>
<name>A0A8F9XI05_9BACT</name>
<proteinExistence type="predicted"/>
<keyword evidence="1" id="KW-0472">Membrane</keyword>
<organism evidence="2 3">
    <name type="scientific">Horticoccus luteus</name>
    <dbReference type="NCBI Taxonomy" id="2862869"/>
    <lineage>
        <taxon>Bacteria</taxon>
        <taxon>Pseudomonadati</taxon>
        <taxon>Verrucomicrobiota</taxon>
        <taxon>Opitutia</taxon>
        <taxon>Opitutales</taxon>
        <taxon>Opitutaceae</taxon>
        <taxon>Horticoccus</taxon>
    </lineage>
</organism>
<keyword evidence="3" id="KW-1185">Reference proteome</keyword>
<protein>
    <submittedName>
        <fullName evidence="2">DUF2937 family protein</fullName>
    </submittedName>
</protein>
<evidence type="ECO:0000313" key="2">
    <source>
        <dbReference type="EMBL" id="QYM80827.1"/>
    </source>
</evidence>
<reference evidence="2" key="1">
    <citation type="submission" date="2021-08" db="EMBL/GenBank/DDBJ databases">
        <title>Genome of a novel bacterium of the phylum Verrucomicrobia, Oleiharenicola sp. KSB-15.</title>
        <authorList>
            <person name="Chung J.-H."/>
            <person name="Ahn J.-H."/>
            <person name="Yoon Y."/>
            <person name="Kim D.-Y."/>
            <person name="An S.-H."/>
            <person name="Park I."/>
            <person name="Yeon J."/>
        </authorList>
    </citation>
    <scope>NUCLEOTIDE SEQUENCE</scope>
    <source>
        <strain evidence="2">KSB-15</strain>
    </source>
</reference>
<dbReference type="KEGG" id="ole:K0B96_11930"/>
<dbReference type="AlphaFoldDB" id="A0A8F9XI05"/>
<sequence>MRWTRPFSAAGTAGGKFLDRAACVAGALVFSQAPEFMQQYLQRLGGHLDEARRQLQQFQAVATQSGLTLDELIAKTSGNADAAVARLGGVMHAAAERADSLYSAETALRTASLWERPFVFLRHLDPGIARATWSVFKPAVPTTMEGLVYAAIGVAVALLLVHVLCVWPCRAVLRRRRRHKRVVDGTAGAVER</sequence>
<evidence type="ECO:0000313" key="3">
    <source>
        <dbReference type="Proteomes" id="UP000825051"/>
    </source>
</evidence>
<keyword evidence="1" id="KW-1133">Transmembrane helix</keyword>
<gene>
    <name evidence="2" type="ORF">K0B96_11930</name>
</gene>